<protein>
    <recommendedName>
        <fullName evidence="4">DUF3592 domain-containing protein</fullName>
    </recommendedName>
</protein>
<name>A0A543JHR5_9PSEU</name>
<dbReference type="OrthoDB" id="4426042at2"/>
<reference evidence="2 3" key="1">
    <citation type="submission" date="2019-06" db="EMBL/GenBank/DDBJ databases">
        <title>Sequencing the genomes of 1000 actinobacteria strains.</title>
        <authorList>
            <person name="Klenk H.-P."/>
        </authorList>
    </citation>
    <scope>NUCLEOTIDE SEQUENCE [LARGE SCALE GENOMIC DNA]</scope>
    <source>
        <strain evidence="2 3">DSM 45456</strain>
    </source>
</reference>
<organism evidence="2 3">
    <name type="scientific">Saccharothrix saharensis</name>
    <dbReference type="NCBI Taxonomy" id="571190"/>
    <lineage>
        <taxon>Bacteria</taxon>
        <taxon>Bacillati</taxon>
        <taxon>Actinomycetota</taxon>
        <taxon>Actinomycetes</taxon>
        <taxon>Pseudonocardiales</taxon>
        <taxon>Pseudonocardiaceae</taxon>
        <taxon>Saccharothrix</taxon>
    </lineage>
</organism>
<dbReference type="EMBL" id="VFPP01000001">
    <property type="protein sequence ID" value="TQM82390.1"/>
    <property type="molecule type" value="Genomic_DNA"/>
</dbReference>
<keyword evidence="3" id="KW-1185">Reference proteome</keyword>
<accession>A0A543JHR5</accession>
<feature type="transmembrane region" description="Helical" evidence="1">
    <location>
        <begin position="38"/>
        <end position="58"/>
    </location>
</feature>
<feature type="transmembrane region" description="Helical" evidence="1">
    <location>
        <begin position="133"/>
        <end position="157"/>
    </location>
</feature>
<keyword evidence="1" id="KW-0472">Membrane</keyword>
<comment type="caution">
    <text evidence="2">The sequence shown here is derived from an EMBL/GenBank/DDBJ whole genome shotgun (WGS) entry which is preliminary data.</text>
</comment>
<proteinExistence type="predicted"/>
<sequence>MDSSLRSGAEAALDSSVVVDDAVRTGARPPARLLVSRALAVLGAVVTLIGVTLLAACWRDDLMIEQRLGKATAEVVSVSFQRTVVRFATPDGAVHSPSQGLLYPDGLEPGQLVRVEYDTADPEVARVAGRTAVLALLPIGTFLLAVWAVLAPLIWWLGGQGSVRQRRSSTV</sequence>
<evidence type="ECO:0008006" key="4">
    <source>
        <dbReference type="Google" id="ProtNLM"/>
    </source>
</evidence>
<gene>
    <name evidence="2" type="ORF">FHX81_4794</name>
</gene>
<dbReference type="Proteomes" id="UP000316628">
    <property type="component" value="Unassembled WGS sequence"/>
</dbReference>
<evidence type="ECO:0000256" key="1">
    <source>
        <dbReference type="SAM" id="Phobius"/>
    </source>
</evidence>
<keyword evidence="1" id="KW-1133">Transmembrane helix</keyword>
<keyword evidence="1" id="KW-0812">Transmembrane</keyword>
<dbReference type="AlphaFoldDB" id="A0A543JHR5"/>
<evidence type="ECO:0000313" key="2">
    <source>
        <dbReference type="EMBL" id="TQM82390.1"/>
    </source>
</evidence>
<evidence type="ECO:0000313" key="3">
    <source>
        <dbReference type="Proteomes" id="UP000316628"/>
    </source>
</evidence>